<gene>
    <name evidence="1" type="ORF">PROFUN_02495</name>
</gene>
<protein>
    <submittedName>
        <fullName evidence="1">Uncharacterized protein</fullName>
    </submittedName>
</protein>
<proteinExistence type="predicted"/>
<dbReference type="EMBL" id="MDYQ01000599">
    <property type="protein sequence ID" value="PRP73486.1"/>
    <property type="molecule type" value="Genomic_DNA"/>
</dbReference>
<reference evidence="1 2" key="1">
    <citation type="journal article" date="2018" name="Genome Biol. Evol.">
        <title>Multiple Roots of Fruiting Body Formation in Amoebozoa.</title>
        <authorList>
            <person name="Hillmann F."/>
            <person name="Forbes G."/>
            <person name="Novohradska S."/>
            <person name="Ferling I."/>
            <person name="Riege K."/>
            <person name="Groth M."/>
            <person name="Westermann M."/>
            <person name="Marz M."/>
            <person name="Spaller T."/>
            <person name="Winckler T."/>
            <person name="Schaap P."/>
            <person name="Glockner G."/>
        </authorList>
    </citation>
    <scope>NUCLEOTIDE SEQUENCE [LARGE SCALE GENOMIC DNA]</scope>
    <source>
        <strain evidence="1 2">Jena</strain>
    </source>
</reference>
<dbReference type="Proteomes" id="UP000241769">
    <property type="component" value="Unassembled WGS sequence"/>
</dbReference>
<name>A0A2P6MP90_9EUKA</name>
<organism evidence="1 2">
    <name type="scientific">Planoprotostelium fungivorum</name>
    <dbReference type="NCBI Taxonomy" id="1890364"/>
    <lineage>
        <taxon>Eukaryota</taxon>
        <taxon>Amoebozoa</taxon>
        <taxon>Evosea</taxon>
        <taxon>Variosea</taxon>
        <taxon>Cavosteliida</taxon>
        <taxon>Cavosteliaceae</taxon>
        <taxon>Planoprotostelium</taxon>
    </lineage>
</organism>
<evidence type="ECO:0000313" key="2">
    <source>
        <dbReference type="Proteomes" id="UP000241769"/>
    </source>
</evidence>
<accession>A0A2P6MP90</accession>
<dbReference type="AlphaFoldDB" id="A0A2P6MP90"/>
<evidence type="ECO:0000313" key="1">
    <source>
        <dbReference type="EMBL" id="PRP73486.1"/>
    </source>
</evidence>
<keyword evidence="2" id="KW-1185">Reference proteome</keyword>
<sequence>MVYEKLSVAIQLPAAAAETSDDITKTRAFASSTFSSGHVEERFTQEQPYVTSGPHSRQQKALRRLLERGADRMVQDQ</sequence>
<dbReference type="InParanoid" id="A0A2P6MP90"/>
<comment type="caution">
    <text evidence="1">The sequence shown here is derived from an EMBL/GenBank/DDBJ whole genome shotgun (WGS) entry which is preliminary data.</text>
</comment>